<evidence type="ECO:0000313" key="2">
    <source>
        <dbReference type="EMBL" id="KOB64403.1"/>
    </source>
</evidence>
<protein>
    <submittedName>
        <fullName evidence="2">Uncharacterized protein</fullName>
    </submittedName>
</protein>
<feature type="signal peptide" evidence="1">
    <location>
        <begin position="1"/>
        <end position="19"/>
    </location>
</feature>
<evidence type="ECO:0000313" key="3">
    <source>
        <dbReference type="Proteomes" id="UP000037510"/>
    </source>
</evidence>
<feature type="chain" id="PRO_5005572750" evidence="1">
    <location>
        <begin position="20"/>
        <end position="94"/>
    </location>
</feature>
<feature type="non-terminal residue" evidence="2">
    <location>
        <position position="94"/>
    </location>
</feature>
<gene>
    <name evidence="2" type="ORF">OBRU01_24339</name>
</gene>
<organism evidence="2 3">
    <name type="scientific">Operophtera brumata</name>
    <name type="common">Winter moth</name>
    <name type="synonym">Phalaena brumata</name>
    <dbReference type="NCBI Taxonomy" id="104452"/>
    <lineage>
        <taxon>Eukaryota</taxon>
        <taxon>Metazoa</taxon>
        <taxon>Ecdysozoa</taxon>
        <taxon>Arthropoda</taxon>
        <taxon>Hexapoda</taxon>
        <taxon>Insecta</taxon>
        <taxon>Pterygota</taxon>
        <taxon>Neoptera</taxon>
        <taxon>Endopterygota</taxon>
        <taxon>Lepidoptera</taxon>
        <taxon>Glossata</taxon>
        <taxon>Ditrysia</taxon>
        <taxon>Geometroidea</taxon>
        <taxon>Geometridae</taxon>
        <taxon>Larentiinae</taxon>
        <taxon>Operophtera</taxon>
    </lineage>
</organism>
<evidence type="ECO:0000256" key="1">
    <source>
        <dbReference type="SAM" id="SignalP"/>
    </source>
</evidence>
<dbReference type="Proteomes" id="UP000037510">
    <property type="component" value="Unassembled WGS sequence"/>
</dbReference>
<dbReference type="AlphaFoldDB" id="A0A0L7KM71"/>
<dbReference type="InterPro" id="IPR031734">
    <property type="entry name" value="MBF2"/>
</dbReference>
<proteinExistence type="predicted"/>
<reference evidence="2 3" key="1">
    <citation type="journal article" date="2015" name="Genome Biol. Evol.">
        <title>The genome of winter moth (Operophtera brumata) provides a genomic perspective on sexual dimorphism and phenology.</title>
        <authorList>
            <person name="Derks M.F."/>
            <person name="Smit S."/>
            <person name="Salis L."/>
            <person name="Schijlen E."/>
            <person name="Bossers A."/>
            <person name="Mateman C."/>
            <person name="Pijl A.S."/>
            <person name="de Ridder D."/>
            <person name="Groenen M.A."/>
            <person name="Visser M.E."/>
            <person name="Megens H.J."/>
        </authorList>
    </citation>
    <scope>NUCLEOTIDE SEQUENCE [LARGE SCALE GENOMIC DNA]</scope>
    <source>
        <strain evidence="2">WM2013NL</strain>
        <tissue evidence="2">Head and thorax</tissue>
    </source>
</reference>
<name>A0A0L7KM71_OPEBR</name>
<dbReference type="Pfam" id="PF15868">
    <property type="entry name" value="MBF2"/>
    <property type="match status" value="1"/>
</dbReference>
<accession>A0A0L7KM71</accession>
<dbReference type="EMBL" id="JTDY01008778">
    <property type="protein sequence ID" value="KOB64403.1"/>
    <property type="molecule type" value="Genomic_DNA"/>
</dbReference>
<sequence>MKFSVILLILSTVIASALCTNYFFGEKTENSSLVLKKKVKYEALPLQKRAIKCFDYQNSDASVNVTEGGIGYDHVELRMKSQRSYRLEYSIEIY</sequence>
<keyword evidence="1" id="KW-0732">Signal</keyword>
<keyword evidence="3" id="KW-1185">Reference proteome</keyword>
<comment type="caution">
    <text evidence="2">The sequence shown here is derived from an EMBL/GenBank/DDBJ whole genome shotgun (WGS) entry which is preliminary data.</text>
</comment>